<dbReference type="InterPro" id="IPR012337">
    <property type="entry name" value="RNaseH-like_sf"/>
</dbReference>
<reference evidence="2 3" key="1">
    <citation type="journal article" date="2018" name="Front. Plant Sci.">
        <title>Red Clover (Trifolium pratense) and Zigzag Clover (T. medium) - A Picture of Genomic Similarities and Differences.</title>
        <authorList>
            <person name="Dluhosova J."/>
            <person name="Istvanek J."/>
            <person name="Nedelnik J."/>
            <person name="Repkova J."/>
        </authorList>
    </citation>
    <scope>NUCLEOTIDE SEQUENCE [LARGE SCALE GENOMIC DNA]</scope>
    <source>
        <strain evidence="3">cv. 10/8</strain>
        <tissue evidence="2">Leaf</tissue>
    </source>
</reference>
<evidence type="ECO:0000313" key="2">
    <source>
        <dbReference type="EMBL" id="MCI20349.1"/>
    </source>
</evidence>
<dbReference type="AlphaFoldDB" id="A0A392Q911"/>
<dbReference type="Proteomes" id="UP000265520">
    <property type="component" value="Unassembled WGS sequence"/>
</dbReference>
<dbReference type="SUPFAM" id="SSF53098">
    <property type="entry name" value="Ribonuclease H-like"/>
    <property type="match status" value="1"/>
</dbReference>
<feature type="non-terminal residue" evidence="2">
    <location>
        <position position="201"/>
    </location>
</feature>
<organism evidence="2 3">
    <name type="scientific">Trifolium medium</name>
    <dbReference type="NCBI Taxonomy" id="97028"/>
    <lineage>
        <taxon>Eukaryota</taxon>
        <taxon>Viridiplantae</taxon>
        <taxon>Streptophyta</taxon>
        <taxon>Embryophyta</taxon>
        <taxon>Tracheophyta</taxon>
        <taxon>Spermatophyta</taxon>
        <taxon>Magnoliopsida</taxon>
        <taxon>eudicotyledons</taxon>
        <taxon>Gunneridae</taxon>
        <taxon>Pentapetalae</taxon>
        <taxon>rosids</taxon>
        <taxon>fabids</taxon>
        <taxon>Fabales</taxon>
        <taxon>Fabaceae</taxon>
        <taxon>Papilionoideae</taxon>
        <taxon>50 kb inversion clade</taxon>
        <taxon>NPAAA clade</taxon>
        <taxon>Hologalegina</taxon>
        <taxon>IRL clade</taxon>
        <taxon>Trifolieae</taxon>
        <taxon>Trifolium</taxon>
    </lineage>
</organism>
<dbReference type="EMBL" id="LXQA010119435">
    <property type="protein sequence ID" value="MCI20349.1"/>
    <property type="molecule type" value="Genomic_DNA"/>
</dbReference>
<dbReference type="GO" id="GO:0015074">
    <property type="term" value="P:DNA integration"/>
    <property type="evidence" value="ECO:0007669"/>
    <property type="project" value="InterPro"/>
</dbReference>
<keyword evidence="3" id="KW-1185">Reference proteome</keyword>
<protein>
    <submittedName>
        <fullName evidence="2">Retrotransposon protein</fullName>
    </submittedName>
</protein>
<dbReference type="PANTHER" id="PTHR35046">
    <property type="entry name" value="ZINC KNUCKLE (CCHC-TYPE) FAMILY PROTEIN"/>
    <property type="match status" value="1"/>
</dbReference>
<sequence>MKHDVTTYVNNCQICQQTKHPNHLPYGLLQPLPIPKEIWEDISLDFIVGLPSFQSFTTILVVVDRLSKAAHFGMLPTHFTAMKVAELFAIMICKLHGMPKSIVSDRDPIFLSKFWKELFRLSGTKLRMSTTYHPQSDGQTKIMNKALQQFLRSFVHNKPKEWGKYLHWAEWHYNTSVHIATGITPFQLVYGKPPPSLPQYI</sequence>
<evidence type="ECO:0000259" key="1">
    <source>
        <dbReference type="PROSITE" id="PS50994"/>
    </source>
</evidence>
<comment type="caution">
    <text evidence="2">The sequence shown here is derived from an EMBL/GenBank/DDBJ whole genome shotgun (WGS) entry which is preliminary data.</text>
</comment>
<dbReference type="InterPro" id="IPR036397">
    <property type="entry name" value="RNaseH_sf"/>
</dbReference>
<name>A0A392Q911_9FABA</name>
<dbReference type="InterPro" id="IPR001584">
    <property type="entry name" value="Integrase_cat-core"/>
</dbReference>
<proteinExistence type="predicted"/>
<dbReference type="PANTHER" id="PTHR35046:SF26">
    <property type="entry name" value="RNA-DIRECTED DNA POLYMERASE"/>
    <property type="match status" value="1"/>
</dbReference>
<evidence type="ECO:0000313" key="3">
    <source>
        <dbReference type="Proteomes" id="UP000265520"/>
    </source>
</evidence>
<dbReference type="GO" id="GO:0003676">
    <property type="term" value="F:nucleic acid binding"/>
    <property type="evidence" value="ECO:0007669"/>
    <property type="project" value="InterPro"/>
</dbReference>
<dbReference type="PROSITE" id="PS50994">
    <property type="entry name" value="INTEGRASE"/>
    <property type="match status" value="1"/>
</dbReference>
<accession>A0A392Q911</accession>
<feature type="domain" description="Integrase catalytic" evidence="1">
    <location>
        <begin position="29"/>
        <end position="193"/>
    </location>
</feature>
<dbReference type="Pfam" id="PF00665">
    <property type="entry name" value="rve"/>
    <property type="match status" value="1"/>
</dbReference>
<dbReference type="Gene3D" id="3.30.420.10">
    <property type="entry name" value="Ribonuclease H-like superfamily/Ribonuclease H"/>
    <property type="match status" value="1"/>
</dbReference>